<evidence type="ECO:0000313" key="2">
    <source>
        <dbReference type="EMBL" id="GBP15344.1"/>
    </source>
</evidence>
<keyword evidence="1" id="KW-0812">Transmembrane</keyword>
<sequence length="76" mass="8096">MAIPLSLAQCSGRTTECIATLTICLLSVCCASRGGYLKPDSRTLLGLTFFMNDITLVGSMVALFASGLSHHCRLSR</sequence>
<keyword evidence="1" id="KW-0472">Membrane</keyword>
<gene>
    <name evidence="2" type="ORF">EVAR_80523_1</name>
</gene>
<reference evidence="2 3" key="1">
    <citation type="journal article" date="2019" name="Commun. Biol.">
        <title>The bagworm genome reveals a unique fibroin gene that provides high tensile strength.</title>
        <authorList>
            <person name="Kono N."/>
            <person name="Nakamura H."/>
            <person name="Ohtoshi R."/>
            <person name="Tomita M."/>
            <person name="Numata K."/>
            <person name="Arakawa K."/>
        </authorList>
    </citation>
    <scope>NUCLEOTIDE SEQUENCE [LARGE SCALE GENOMIC DNA]</scope>
</reference>
<dbReference type="AlphaFoldDB" id="A0A4C1TML1"/>
<evidence type="ECO:0000313" key="3">
    <source>
        <dbReference type="Proteomes" id="UP000299102"/>
    </source>
</evidence>
<comment type="caution">
    <text evidence="2">The sequence shown here is derived from an EMBL/GenBank/DDBJ whole genome shotgun (WGS) entry which is preliminary data.</text>
</comment>
<evidence type="ECO:0000256" key="1">
    <source>
        <dbReference type="SAM" id="Phobius"/>
    </source>
</evidence>
<keyword evidence="3" id="KW-1185">Reference proteome</keyword>
<organism evidence="2 3">
    <name type="scientific">Eumeta variegata</name>
    <name type="common">Bagworm moth</name>
    <name type="synonym">Eumeta japonica</name>
    <dbReference type="NCBI Taxonomy" id="151549"/>
    <lineage>
        <taxon>Eukaryota</taxon>
        <taxon>Metazoa</taxon>
        <taxon>Ecdysozoa</taxon>
        <taxon>Arthropoda</taxon>
        <taxon>Hexapoda</taxon>
        <taxon>Insecta</taxon>
        <taxon>Pterygota</taxon>
        <taxon>Neoptera</taxon>
        <taxon>Endopterygota</taxon>
        <taxon>Lepidoptera</taxon>
        <taxon>Glossata</taxon>
        <taxon>Ditrysia</taxon>
        <taxon>Tineoidea</taxon>
        <taxon>Psychidae</taxon>
        <taxon>Oiketicinae</taxon>
        <taxon>Eumeta</taxon>
    </lineage>
</organism>
<protein>
    <submittedName>
        <fullName evidence="2">Uncharacterized protein</fullName>
    </submittedName>
</protein>
<keyword evidence="1" id="KW-1133">Transmembrane helix</keyword>
<dbReference type="Proteomes" id="UP000299102">
    <property type="component" value="Unassembled WGS sequence"/>
</dbReference>
<accession>A0A4C1TML1</accession>
<feature type="transmembrane region" description="Helical" evidence="1">
    <location>
        <begin position="47"/>
        <end position="68"/>
    </location>
</feature>
<proteinExistence type="predicted"/>
<name>A0A4C1TML1_EUMVA</name>
<dbReference type="EMBL" id="BGZK01000071">
    <property type="protein sequence ID" value="GBP15344.1"/>
    <property type="molecule type" value="Genomic_DNA"/>
</dbReference>